<organism evidence="5 6">
    <name type="scientific">Parafrankia colletiae</name>
    <dbReference type="NCBI Taxonomy" id="573497"/>
    <lineage>
        <taxon>Bacteria</taxon>
        <taxon>Bacillati</taxon>
        <taxon>Actinomycetota</taxon>
        <taxon>Actinomycetes</taxon>
        <taxon>Frankiales</taxon>
        <taxon>Frankiaceae</taxon>
        <taxon>Parafrankia</taxon>
    </lineage>
</organism>
<dbReference type="EMBL" id="MBLM01000115">
    <property type="protein sequence ID" value="OHV36679.1"/>
    <property type="molecule type" value="Genomic_DNA"/>
</dbReference>
<dbReference type="InterPro" id="IPR011711">
    <property type="entry name" value="GntR_C"/>
</dbReference>
<dbReference type="PANTHER" id="PTHR43537">
    <property type="entry name" value="TRANSCRIPTIONAL REGULATOR, GNTR FAMILY"/>
    <property type="match status" value="1"/>
</dbReference>
<accession>A0A1S1QSZ4</accession>
<dbReference type="InterPro" id="IPR036388">
    <property type="entry name" value="WH-like_DNA-bd_sf"/>
</dbReference>
<dbReference type="OrthoDB" id="5182935at2"/>
<dbReference type="GO" id="GO:0003677">
    <property type="term" value="F:DNA binding"/>
    <property type="evidence" value="ECO:0007669"/>
    <property type="project" value="UniProtKB-KW"/>
</dbReference>
<evidence type="ECO:0000256" key="2">
    <source>
        <dbReference type="ARBA" id="ARBA00023125"/>
    </source>
</evidence>
<dbReference type="SMART" id="SM00895">
    <property type="entry name" value="FCD"/>
    <property type="match status" value="1"/>
</dbReference>
<dbReference type="AlphaFoldDB" id="A0A1S1QSZ4"/>
<keyword evidence="2" id="KW-0238">DNA-binding</keyword>
<dbReference type="InterPro" id="IPR000524">
    <property type="entry name" value="Tscrpt_reg_HTH_GntR"/>
</dbReference>
<name>A0A1S1QSZ4_9ACTN</name>
<keyword evidence="6" id="KW-1185">Reference proteome</keyword>
<evidence type="ECO:0000313" key="6">
    <source>
        <dbReference type="Proteomes" id="UP000179627"/>
    </source>
</evidence>
<dbReference type="Proteomes" id="UP000179627">
    <property type="component" value="Unassembled WGS sequence"/>
</dbReference>
<dbReference type="Gene3D" id="1.20.120.530">
    <property type="entry name" value="GntR ligand-binding domain-like"/>
    <property type="match status" value="1"/>
</dbReference>
<feature type="domain" description="HTH gntR-type" evidence="4">
    <location>
        <begin position="21"/>
        <end position="88"/>
    </location>
</feature>
<dbReference type="PANTHER" id="PTHR43537:SF45">
    <property type="entry name" value="GNTR FAMILY REGULATORY PROTEIN"/>
    <property type="match status" value="1"/>
</dbReference>
<reference evidence="6" key="1">
    <citation type="submission" date="2016-07" db="EMBL/GenBank/DDBJ databases">
        <title>Sequence Frankia sp. strain CcI1.17.</title>
        <authorList>
            <person name="Ghodhbane-Gtari F."/>
            <person name="Swanson E."/>
            <person name="Gueddou A."/>
            <person name="Morris K."/>
            <person name="Hezbri K."/>
            <person name="Ktari A."/>
            <person name="Nouioui I."/>
            <person name="Abebe-Akele F."/>
            <person name="Simpson S."/>
            <person name="Thomas K."/>
            <person name="Gtari M."/>
            <person name="Tisa L.S."/>
            <person name="Hurst S."/>
        </authorList>
    </citation>
    <scope>NUCLEOTIDE SEQUENCE [LARGE SCALE GENOMIC DNA]</scope>
    <source>
        <strain evidence="6">Cc1.17</strain>
    </source>
</reference>
<dbReference type="Gene3D" id="1.10.10.10">
    <property type="entry name" value="Winged helix-like DNA-binding domain superfamily/Winged helix DNA-binding domain"/>
    <property type="match status" value="1"/>
</dbReference>
<dbReference type="PROSITE" id="PS50949">
    <property type="entry name" value="HTH_GNTR"/>
    <property type="match status" value="1"/>
</dbReference>
<dbReference type="InterPro" id="IPR036390">
    <property type="entry name" value="WH_DNA-bd_sf"/>
</dbReference>
<evidence type="ECO:0000313" key="5">
    <source>
        <dbReference type="EMBL" id="OHV36679.1"/>
    </source>
</evidence>
<dbReference type="SUPFAM" id="SSF48008">
    <property type="entry name" value="GntR ligand-binding domain-like"/>
    <property type="match status" value="1"/>
</dbReference>
<keyword evidence="3" id="KW-0804">Transcription</keyword>
<dbReference type="Pfam" id="PF00392">
    <property type="entry name" value="GntR"/>
    <property type="match status" value="1"/>
</dbReference>
<dbReference type="GO" id="GO:0003700">
    <property type="term" value="F:DNA-binding transcription factor activity"/>
    <property type="evidence" value="ECO:0007669"/>
    <property type="project" value="InterPro"/>
</dbReference>
<evidence type="ECO:0000256" key="3">
    <source>
        <dbReference type="ARBA" id="ARBA00023163"/>
    </source>
</evidence>
<evidence type="ECO:0000256" key="1">
    <source>
        <dbReference type="ARBA" id="ARBA00023015"/>
    </source>
</evidence>
<proteinExistence type="predicted"/>
<gene>
    <name evidence="5" type="ORF">CC117_17450</name>
</gene>
<dbReference type="SMART" id="SM00345">
    <property type="entry name" value="HTH_GNTR"/>
    <property type="match status" value="1"/>
</dbReference>
<dbReference type="SUPFAM" id="SSF46785">
    <property type="entry name" value="Winged helix' DNA-binding domain"/>
    <property type="match status" value="1"/>
</dbReference>
<protein>
    <submittedName>
        <fullName evidence="5">GntR family transcriptional regulator</fullName>
    </submittedName>
</protein>
<comment type="caution">
    <text evidence="5">The sequence shown here is derived from an EMBL/GenBank/DDBJ whole genome shotgun (WGS) entry which is preliminary data.</text>
</comment>
<dbReference type="InterPro" id="IPR008920">
    <property type="entry name" value="TF_FadR/GntR_C"/>
</dbReference>
<evidence type="ECO:0000259" key="4">
    <source>
        <dbReference type="PROSITE" id="PS50949"/>
    </source>
</evidence>
<keyword evidence="1" id="KW-0805">Transcription regulation</keyword>
<dbReference type="Pfam" id="PF07729">
    <property type="entry name" value="FCD"/>
    <property type="match status" value="1"/>
</dbReference>
<sequence length="236" mass="25897">MTGAADPSAIRQLAAGRRRYGNLKDEAAAFIREAVVSGSLPPRSKVDQDEIAEVLGISRAPVREALIELAQKGFVDAVPRRGAFVAEVTVEDIEDHYEVVALVSGMTTRRAVRKLTAQELDELARLHREIAGTEEASRRRTLDRRFFQIVATAGKSPRLDAILEFLGGVLQGSFYFDSPASADNEAKYREQLLGAIRSGDVAEATRTSEEHVRSCAAVTIDHLRNRGYWPPPEATP</sequence>
<dbReference type="CDD" id="cd07377">
    <property type="entry name" value="WHTH_GntR"/>
    <property type="match status" value="1"/>
</dbReference>